<dbReference type="Proteomes" id="UP000192660">
    <property type="component" value="Unassembled WGS sequence"/>
</dbReference>
<keyword evidence="4" id="KW-1003">Cell membrane</keyword>
<protein>
    <submittedName>
        <fullName evidence="9">Predicted PurR-regulated permease PerM</fullName>
    </submittedName>
</protein>
<dbReference type="GO" id="GO:0005886">
    <property type="term" value="C:plasma membrane"/>
    <property type="evidence" value="ECO:0007669"/>
    <property type="project" value="UniProtKB-SubCell"/>
</dbReference>
<evidence type="ECO:0000256" key="2">
    <source>
        <dbReference type="ARBA" id="ARBA00009773"/>
    </source>
</evidence>
<dbReference type="OrthoDB" id="9793390at2"/>
<keyword evidence="7 8" id="KW-0472">Membrane</keyword>
<feature type="transmembrane region" description="Helical" evidence="8">
    <location>
        <begin position="37"/>
        <end position="58"/>
    </location>
</feature>
<accession>A0A1W1WIK9</accession>
<dbReference type="RefSeq" id="WP_020373346.1">
    <property type="nucleotide sequence ID" value="NZ_FWWY01000001.1"/>
</dbReference>
<feature type="transmembrane region" description="Helical" evidence="8">
    <location>
        <begin position="150"/>
        <end position="175"/>
    </location>
</feature>
<dbReference type="EMBL" id="FWWY01000001">
    <property type="protein sequence ID" value="SMC06085.1"/>
    <property type="molecule type" value="Genomic_DNA"/>
</dbReference>
<keyword evidence="10" id="KW-1185">Reference proteome</keyword>
<dbReference type="Pfam" id="PF01594">
    <property type="entry name" value="AI-2E_transport"/>
    <property type="match status" value="1"/>
</dbReference>
<comment type="subcellular location">
    <subcellularLocation>
        <location evidence="1">Cell membrane</location>
        <topology evidence="1">Multi-pass membrane protein</topology>
    </subcellularLocation>
</comment>
<keyword evidence="6 8" id="KW-1133">Transmembrane helix</keyword>
<organism evidence="9 10">
    <name type="scientific">Sulfobacillus thermosulfidooxidans (strain DSM 9293 / VKM B-1269 / AT-1)</name>
    <dbReference type="NCBI Taxonomy" id="929705"/>
    <lineage>
        <taxon>Bacteria</taxon>
        <taxon>Bacillati</taxon>
        <taxon>Bacillota</taxon>
        <taxon>Clostridia</taxon>
        <taxon>Eubacteriales</taxon>
        <taxon>Clostridiales Family XVII. Incertae Sedis</taxon>
        <taxon>Sulfobacillus</taxon>
    </lineage>
</organism>
<feature type="transmembrane region" description="Helical" evidence="8">
    <location>
        <begin position="306"/>
        <end position="339"/>
    </location>
</feature>
<evidence type="ECO:0000256" key="8">
    <source>
        <dbReference type="SAM" id="Phobius"/>
    </source>
</evidence>
<feature type="transmembrane region" description="Helical" evidence="8">
    <location>
        <begin position="70"/>
        <end position="91"/>
    </location>
</feature>
<dbReference type="AlphaFoldDB" id="A0A1W1WIK9"/>
<evidence type="ECO:0000313" key="10">
    <source>
        <dbReference type="Proteomes" id="UP000192660"/>
    </source>
</evidence>
<feature type="transmembrane region" description="Helical" evidence="8">
    <location>
        <begin position="275"/>
        <end position="294"/>
    </location>
</feature>
<feature type="transmembrane region" description="Helical" evidence="8">
    <location>
        <begin position="12"/>
        <end position="31"/>
    </location>
</feature>
<dbReference type="InterPro" id="IPR002549">
    <property type="entry name" value="AI-2E-like"/>
</dbReference>
<evidence type="ECO:0000313" key="9">
    <source>
        <dbReference type="EMBL" id="SMC06085.1"/>
    </source>
</evidence>
<name>A0A1W1WIK9_SULTA</name>
<evidence type="ECO:0000256" key="4">
    <source>
        <dbReference type="ARBA" id="ARBA00022475"/>
    </source>
</evidence>
<keyword evidence="3" id="KW-0813">Transport</keyword>
<feature type="transmembrane region" description="Helical" evidence="8">
    <location>
        <begin position="250"/>
        <end position="268"/>
    </location>
</feature>
<evidence type="ECO:0000256" key="7">
    <source>
        <dbReference type="ARBA" id="ARBA00023136"/>
    </source>
</evidence>
<evidence type="ECO:0000256" key="6">
    <source>
        <dbReference type="ARBA" id="ARBA00022989"/>
    </source>
</evidence>
<evidence type="ECO:0000256" key="1">
    <source>
        <dbReference type="ARBA" id="ARBA00004651"/>
    </source>
</evidence>
<evidence type="ECO:0000256" key="3">
    <source>
        <dbReference type="ARBA" id="ARBA00022448"/>
    </source>
</evidence>
<dbReference type="PANTHER" id="PTHR21716">
    <property type="entry name" value="TRANSMEMBRANE PROTEIN"/>
    <property type="match status" value="1"/>
</dbReference>
<dbReference type="GO" id="GO:0055085">
    <property type="term" value="P:transmembrane transport"/>
    <property type="evidence" value="ECO:0007669"/>
    <property type="project" value="TreeGrafter"/>
</dbReference>
<evidence type="ECO:0000256" key="5">
    <source>
        <dbReference type="ARBA" id="ARBA00022692"/>
    </source>
</evidence>
<sequence>MKGASLARSPVKFYRLGLLAVFVLGSLLLLWAARVVLLPFIFAIVLAYLLAPLVELFVKHRIHRVPAILLAYALVTLFITAMIVYMVPLWIQETVKMIHLIPALTKQLQWTWNYWLMRFHQAPIPPSVRQAIDEAGVRWENKLFTLSKQLVTAIFGVLPGILSVIISPILAFYLLKDMNRIRARFWQVVPVDWQPSVYVLALDIDRALNGFIRGQLLVALFVGILSGLWVEILGIPLSLLIGAIAGFTDVIPYVGPIAGAIPAVVLGLEQSPLKALYAILGFVAIHQLEGTVIGPKVMGDSVGLHPLVVIFAILAGGEIGGVAGLLLAVPAAAVIKVILGHLYRRLII</sequence>
<reference evidence="10" key="1">
    <citation type="submission" date="2017-04" db="EMBL/GenBank/DDBJ databases">
        <authorList>
            <person name="Varghese N."/>
            <person name="Submissions S."/>
        </authorList>
    </citation>
    <scope>NUCLEOTIDE SEQUENCE [LARGE SCALE GENOMIC DNA]</scope>
    <source>
        <strain evidence="10">DSM 9293</strain>
    </source>
</reference>
<feature type="transmembrane region" description="Helical" evidence="8">
    <location>
        <begin position="216"/>
        <end position="244"/>
    </location>
</feature>
<dbReference type="STRING" id="28034.BFX07_12080"/>
<comment type="similarity">
    <text evidence="2">Belongs to the autoinducer-2 exporter (AI-2E) (TC 2.A.86) family.</text>
</comment>
<dbReference type="PANTHER" id="PTHR21716:SF53">
    <property type="entry name" value="PERMEASE PERM-RELATED"/>
    <property type="match status" value="1"/>
</dbReference>
<gene>
    <name evidence="9" type="ORF">SAMN00768000_2625</name>
</gene>
<proteinExistence type="inferred from homology"/>
<keyword evidence="5 8" id="KW-0812">Transmembrane</keyword>